<dbReference type="EMBL" id="JARXIC010000007">
    <property type="protein sequence ID" value="MDQ8194019.1"/>
    <property type="molecule type" value="Genomic_DNA"/>
</dbReference>
<proteinExistence type="predicted"/>
<accession>A0ABU1AGR3</accession>
<keyword evidence="2" id="KW-1185">Reference proteome</keyword>
<dbReference type="Proteomes" id="UP001243717">
    <property type="component" value="Unassembled WGS sequence"/>
</dbReference>
<dbReference type="InterPro" id="IPR015003">
    <property type="entry name" value="DUF1853"/>
</dbReference>
<evidence type="ECO:0000313" key="2">
    <source>
        <dbReference type="Proteomes" id="UP001243717"/>
    </source>
</evidence>
<dbReference type="RefSeq" id="WP_308984501.1">
    <property type="nucleotide sequence ID" value="NZ_JARXIC010000007.1"/>
</dbReference>
<protein>
    <submittedName>
        <fullName evidence="1">DUF1853 family protein</fullName>
    </submittedName>
</protein>
<dbReference type="Pfam" id="PF08907">
    <property type="entry name" value="DUF1853"/>
    <property type="match status" value="1"/>
</dbReference>
<name>A0ABU1AGR3_9BACT</name>
<evidence type="ECO:0000313" key="1">
    <source>
        <dbReference type="EMBL" id="MDQ8194019.1"/>
    </source>
</evidence>
<gene>
    <name evidence="1" type="ORF">QEH59_06265</name>
</gene>
<sequence length="275" mass="31140">MIAATPTQLILESLRSAPLLIGDLPEAAVLDRSRLGSTGACAVEPLRFDQKLGHLYEQALGRLLESSADFELLASHLQVFAESGRTLGELDFLMHDLVQDQYLHLELAVKFYLAVKGRDGWQFPGPDPRDNWQRKLDRLRRHQLQLSRLPETRQLLRQRFGIDAIQTQQLIYGCLFLPMGQDAVPPLELFSPSARVGHWLYLSEWAQNFAGVEEVLLMDKPLWPVELSSQAKRQFPVISVSRLHQFASERCTLFCLPDSPQPYFLAPPSWPGGIS</sequence>
<organism evidence="1 2">
    <name type="scientific">Thalassobacterium sedimentorum</name>
    <dbReference type="NCBI Taxonomy" id="3041258"/>
    <lineage>
        <taxon>Bacteria</taxon>
        <taxon>Pseudomonadati</taxon>
        <taxon>Verrucomicrobiota</taxon>
        <taxon>Opitutia</taxon>
        <taxon>Puniceicoccales</taxon>
        <taxon>Coraliomargaritaceae</taxon>
        <taxon>Thalassobacterium</taxon>
    </lineage>
</organism>
<comment type="caution">
    <text evidence="1">The sequence shown here is derived from an EMBL/GenBank/DDBJ whole genome shotgun (WGS) entry which is preliminary data.</text>
</comment>
<reference evidence="1 2" key="1">
    <citation type="submission" date="2023-04" db="EMBL/GenBank/DDBJ databases">
        <title>A novel bacteria isolated from coastal sediment.</title>
        <authorList>
            <person name="Liu X.-J."/>
            <person name="Du Z.-J."/>
        </authorList>
    </citation>
    <scope>NUCLEOTIDE SEQUENCE [LARGE SCALE GENOMIC DNA]</scope>
    <source>
        <strain evidence="1 2">SDUM461004</strain>
    </source>
</reference>